<organism evidence="2 3">
    <name type="scientific">Canna indica</name>
    <name type="common">Indian-shot</name>
    <dbReference type="NCBI Taxonomy" id="4628"/>
    <lineage>
        <taxon>Eukaryota</taxon>
        <taxon>Viridiplantae</taxon>
        <taxon>Streptophyta</taxon>
        <taxon>Embryophyta</taxon>
        <taxon>Tracheophyta</taxon>
        <taxon>Spermatophyta</taxon>
        <taxon>Magnoliopsida</taxon>
        <taxon>Liliopsida</taxon>
        <taxon>Zingiberales</taxon>
        <taxon>Cannaceae</taxon>
        <taxon>Canna</taxon>
    </lineage>
</organism>
<accession>A0AAQ3JP38</accession>
<evidence type="ECO:0000313" key="2">
    <source>
        <dbReference type="EMBL" id="WOK93649.1"/>
    </source>
</evidence>
<evidence type="ECO:0000313" key="3">
    <source>
        <dbReference type="Proteomes" id="UP001327560"/>
    </source>
</evidence>
<feature type="region of interest" description="Disordered" evidence="1">
    <location>
        <begin position="45"/>
        <end position="70"/>
    </location>
</feature>
<proteinExistence type="predicted"/>
<name>A0AAQ3JP38_9LILI</name>
<evidence type="ECO:0000256" key="1">
    <source>
        <dbReference type="SAM" id="MobiDB-lite"/>
    </source>
</evidence>
<dbReference type="EMBL" id="CP136890">
    <property type="protein sequence ID" value="WOK93649.1"/>
    <property type="molecule type" value="Genomic_DNA"/>
</dbReference>
<dbReference type="Proteomes" id="UP001327560">
    <property type="component" value="Chromosome 1"/>
</dbReference>
<sequence>MAIIPSSVEEINLQIEVLKICTGYKSDVEEEDDVTVVRHLTVARSEPQSSLDREDSEVEDGEIPGISTSKVRHQNMPKSIPFSLPQREDRTMTTDWTLKIIQESLILVVGTYIAPTKESDMDYHFMF</sequence>
<dbReference type="AlphaFoldDB" id="A0AAQ3JP38"/>
<gene>
    <name evidence="2" type="ORF">Cni_G02349</name>
</gene>
<reference evidence="2 3" key="1">
    <citation type="submission" date="2023-10" db="EMBL/GenBank/DDBJ databases">
        <title>Chromosome-scale genome assembly provides insights into flower coloration mechanisms of Canna indica.</title>
        <authorList>
            <person name="Li C."/>
        </authorList>
    </citation>
    <scope>NUCLEOTIDE SEQUENCE [LARGE SCALE GENOMIC DNA]</scope>
    <source>
        <tissue evidence="2">Flower</tissue>
    </source>
</reference>
<keyword evidence="3" id="KW-1185">Reference proteome</keyword>
<protein>
    <submittedName>
        <fullName evidence="2">Uncharacterized protein</fullName>
    </submittedName>
</protein>